<organism evidence="2 3">
    <name type="scientific">Roseateles aquae</name>
    <dbReference type="NCBI Taxonomy" id="3077235"/>
    <lineage>
        <taxon>Bacteria</taxon>
        <taxon>Pseudomonadati</taxon>
        <taxon>Pseudomonadota</taxon>
        <taxon>Betaproteobacteria</taxon>
        <taxon>Burkholderiales</taxon>
        <taxon>Sphaerotilaceae</taxon>
        <taxon>Roseateles</taxon>
    </lineage>
</organism>
<name>A0ABU3PFN4_9BURK</name>
<evidence type="ECO:0008006" key="4">
    <source>
        <dbReference type="Google" id="ProtNLM"/>
    </source>
</evidence>
<feature type="region of interest" description="Disordered" evidence="1">
    <location>
        <begin position="357"/>
        <end position="450"/>
    </location>
</feature>
<gene>
    <name evidence="2" type="ORF">RQP53_19145</name>
</gene>
<evidence type="ECO:0000313" key="3">
    <source>
        <dbReference type="Proteomes" id="UP001246372"/>
    </source>
</evidence>
<reference evidence="2" key="1">
    <citation type="submission" date="2023-09" db="EMBL/GenBank/DDBJ databases">
        <title>Paucibacter sp. APW11 Genome sequencing and assembly.</title>
        <authorList>
            <person name="Kim I."/>
        </authorList>
    </citation>
    <scope>NUCLEOTIDE SEQUENCE</scope>
    <source>
        <strain evidence="2">APW11</strain>
    </source>
</reference>
<evidence type="ECO:0000256" key="1">
    <source>
        <dbReference type="SAM" id="MobiDB-lite"/>
    </source>
</evidence>
<accession>A0ABU3PFN4</accession>
<proteinExistence type="predicted"/>
<sequence>MQTDDSATAPPLLTAQVTPHDHMLLNRIAQQLAAWHNRHPLARRIKPADVHTIGVIALPYMRAGRPEMPVEPPVEPAVDLVDDPAHSEAAAAFEAMAADADHPAHFTEARPSLPQRLLAALRALLPGGKKTNKSQWPAFSEQFLVGLSARDVARFADRYGYRQQPGSGKLPQRQIAVDDSLAAGDGSVAGAWPCEVYLLSAAIEAGPAKSRVLLAEGAGQKLHFIGPRCLHPLRLGMAAFAVALGLGVAAVLLTQPSQRRAPIATPTAPTVATAASAAASAVLPAASAPPMAASSPPEPASAVASAVEAASAPSNGASVAVPVPITATATPAPAPVASAATPPVAAAPAASMVKPGVPASALPPNDPNAPDIRPHLGPGRPRMAEAAGKSSGKGEDNATDKPATKAVDKPSARSAERGAERKPAATDEKSSEKASERASTKSTEPARRDAVKALEGKPAGKAAAADEGRQVALVAQPVPSRAEAESLLLRMRTTVGATLRDSSSLQAQVFETPEGWRAAVWPFASREEAQLINATLIARGLRTKAVDF</sequence>
<comment type="caution">
    <text evidence="2">The sequence shown here is derived from an EMBL/GenBank/DDBJ whole genome shotgun (WGS) entry which is preliminary data.</text>
</comment>
<protein>
    <recommendedName>
        <fullName evidence="4">SPOR domain-containing protein</fullName>
    </recommendedName>
</protein>
<evidence type="ECO:0000313" key="2">
    <source>
        <dbReference type="EMBL" id="MDT9001405.1"/>
    </source>
</evidence>
<dbReference type="RefSeq" id="WP_315652292.1">
    <property type="nucleotide sequence ID" value="NZ_JAVXZY010000009.1"/>
</dbReference>
<keyword evidence="3" id="KW-1185">Reference proteome</keyword>
<feature type="compositionally biased region" description="Basic and acidic residues" evidence="1">
    <location>
        <begin position="392"/>
        <end position="450"/>
    </location>
</feature>
<dbReference type="Proteomes" id="UP001246372">
    <property type="component" value="Unassembled WGS sequence"/>
</dbReference>
<dbReference type="EMBL" id="JAVXZY010000009">
    <property type="protein sequence ID" value="MDT9001405.1"/>
    <property type="molecule type" value="Genomic_DNA"/>
</dbReference>